<dbReference type="InterPro" id="IPR011333">
    <property type="entry name" value="SKP1/BTB/POZ_sf"/>
</dbReference>
<dbReference type="SUPFAM" id="SSF54695">
    <property type="entry name" value="POZ domain"/>
    <property type="match status" value="1"/>
</dbReference>
<gene>
    <name evidence="2" type="primary">klhl12</name>
    <name evidence="2" type="ORF">AWC38_SpisGene23854</name>
</gene>
<dbReference type="SMART" id="SM00225">
    <property type="entry name" value="BTB"/>
    <property type="match status" value="1"/>
</dbReference>
<proteinExistence type="predicted"/>
<accession>A0A2B4R7H5</accession>
<name>A0A2B4R7H5_STYPI</name>
<dbReference type="InterPro" id="IPR000477">
    <property type="entry name" value="RT_dom"/>
</dbReference>
<organism evidence="2 3">
    <name type="scientific">Stylophora pistillata</name>
    <name type="common">Smooth cauliflower coral</name>
    <dbReference type="NCBI Taxonomy" id="50429"/>
    <lineage>
        <taxon>Eukaryota</taxon>
        <taxon>Metazoa</taxon>
        <taxon>Cnidaria</taxon>
        <taxon>Anthozoa</taxon>
        <taxon>Hexacorallia</taxon>
        <taxon>Scleractinia</taxon>
        <taxon>Astrocoeniina</taxon>
        <taxon>Pocilloporidae</taxon>
        <taxon>Stylophora</taxon>
    </lineage>
</organism>
<dbReference type="PROSITE" id="PS50097">
    <property type="entry name" value="BTB"/>
    <property type="match status" value="1"/>
</dbReference>
<reference evidence="3" key="1">
    <citation type="journal article" date="2017" name="bioRxiv">
        <title>Comparative analysis of the genomes of Stylophora pistillata and Acropora digitifera provides evidence for extensive differences between species of corals.</title>
        <authorList>
            <person name="Voolstra C.R."/>
            <person name="Li Y."/>
            <person name="Liew Y.J."/>
            <person name="Baumgarten S."/>
            <person name="Zoccola D."/>
            <person name="Flot J.-F."/>
            <person name="Tambutte S."/>
            <person name="Allemand D."/>
            <person name="Aranda M."/>
        </authorList>
    </citation>
    <scope>NUCLEOTIDE SEQUENCE [LARGE SCALE GENOMIC DNA]</scope>
</reference>
<evidence type="ECO:0000259" key="1">
    <source>
        <dbReference type="PROSITE" id="PS50097"/>
    </source>
</evidence>
<dbReference type="InterPro" id="IPR000210">
    <property type="entry name" value="BTB/POZ_dom"/>
</dbReference>
<dbReference type="Pfam" id="PF00651">
    <property type="entry name" value="BTB"/>
    <property type="match status" value="1"/>
</dbReference>
<keyword evidence="3" id="KW-1185">Reference proteome</keyword>
<dbReference type="EMBL" id="LSMT01001508">
    <property type="protein sequence ID" value="PFX12225.1"/>
    <property type="molecule type" value="Genomic_DNA"/>
</dbReference>
<protein>
    <submittedName>
        <fullName evidence="2">Kelch-like protein 12</fullName>
    </submittedName>
</protein>
<dbReference type="PANTHER" id="PTHR33332">
    <property type="entry name" value="REVERSE TRANSCRIPTASE DOMAIN-CONTAINING PROTEIN"/>
    <property type="match status" value="1"/>
</dbReference>
<dbReference type="Proteomes" id="UP000225706">
    <property type="component" value="Unassembled WGS sequence"/>
</dbReference>
<comment type="caution">
    <text evidence="2">The sequence shown here is derived from an EMBL/GenBank/DDBJ whole genome shotgun (WGS) entry which is preliminary data.</text>
</comment>
<sequence>MEDLQPIPAAEQTARCVEMLKRLNIQRKQNYLCDMTLVSKDNSEFKAHRDVLSAISPFFCKLLQSDMKENPERIIQFEGIPGSVMEDVLEFIYTETVEVTQTECRGTDRRRELSDHTELENCFGAISRRRNVQIKLFGIEGDLLNWLRHFLTCRKQRVVVRGTFSEWAPMISGTPQGTILGPILFISCINDIADCVSSKIKSYADDTKIYRELRNPTLDEQTLQADLDSLGHWAKTWQLRFNEEKCEAMRITHSSEKSTTDYTLAFEELFRHERLSFLSRDCLEDVVTNELVRENFSCVKLLLEATTKMATFVDDDDLPKSPRKGYDTRVIVVRGGKYTFGYLPEEDLWKRLPDGLKDTNAS</sequence>
<dbReference type="AlphaFoldDB" id="A0A2B4R7H5"/>
<dbReference type="Pfam" id="PF00078">
    <property type="entry name" value="RVT_1"/>
    <property type="match status" value="1"/>
</dbReference>
<feature type="domain" description="BTB" evidence="1">
    <location>
        <begin position="33"/>
        <end position="101"/>
    </location>
</feature>
<dbReference type="Gene3D" id="3.30.710.10">
    <property type="entry name" value="Potassium Channel Kv1.1, Chain A"/>
    <property type="match status" value="1"/>
</dbReference>
<evidence type="ECO:0000313" key="3">
    <source>
        <dbReference type="Proteomes" id="UP000225706"/>
    </source>
</evidence>
<evidence type="ECO:0000313" key="2">
    <source>
        <dbReference type="EMBL" id="PFX12225.1"/>
    </source>
</evidence>